<dbReference type="Proteomes" id="UP000270094">
    <property type="component" value="Unassembled WGS sequence"/>
</dbReference>
<accession>A0A3P7KY31</accession>
<reference evidence="2 3" key="1">
    <citation type="submission" date="2018-11" db="EMBL/GenBank/DDBJ databases">
        <authorList>
            <consortium name="Pathogen Informatics"/>
        </authorList>
    </citation>
    <scope>NUCLEOTIDE SEQUENCE [LARGE SCALE GENOMIC DNA]</scope>
</reference>
<feature type="compositionally biased region" description="Polar residues" evidence="1">
    <location>
        <begin position="360"/>
        <end position="370"/>
    </location>
</feature>
<feature type="region of interest" description="Disordered" evidence="1">
    <location>
        <begin position="358"/>
        <end position="398"/>
    </location>
</feature>
<evidence type="ECO:0000313" key="2">
    <source>
        <dbReference type="EMBL" id="VDM75305.1"/>
    </source>
</evidence>
<organism evidence="2 3">
    <name type="scientific">Strongylus vulgaris</name>
    <name type="common">Blood worm</name>
    <dbReference type="NCBI Taxonomy" id="40348"/>
    <lineage>
        <taxon>Eukaryota</taxon>
        <taxon>Metazoa</taxon>
        <taxon>Ecdysozoa</taxon>
        <taxon>Nematoda</taxon>
        <taxon>Chromadorea</taxon>
        <taxon>Rhabditida</taxon>
        <taxon>Rhabditina</taxon>
        <taxon>Rhabditomorpha</taxon>
        <taxon>Strongyloidea</taxon>
        <taxon>Strongylidae</taxon>
        <taxon>Strongylus</taxon>
    </lineage>
</organism>
<evidence type="ECO:0000313" key="3">
    <source>
        <dbReference type="Proteomes" id="UP000270094"/>
    </source>
</evidence>
<sequence length="398" mass="43797">MPKCDPNCMYEKSHLTPRFDQTGASGLTQEDVNKVSGTLSFSGEDSSQARALAANKPSPVALPTTQLYQPFANEIAKTEKSATVASLNPVFATSLQEQRFPSELSSAAIFNEKASSRQLVPYQSPSVTPLLFSDTAAHQSLNEPFSNLQKVGEFQHAPSSREKVILSSVRNPVDYRQHHPSSEQAATPRDDQFRMSLIPETQAPLQQKLIGPPTTVVRTNSEDAKGVLPSQLHSLQQIGLSVFDIMEDPKQSLPSSSKATLGEEVETFPDRLKHFLGLKATEKSQHPSLYENANHPILFSDNDVAMMEQPSQYVTAASAGTTQSAPFHDSLELDKPQCVAACMPVCNLQCIRRDAVKKMSPNSSQQTSSRVIFAPVQERSYESESMRENKDKRFRAVS</sequence>
<proteinExistence type="predicted"/>
<dbReference type="EMBL" id="UYYB01095161">
    <property type="protein sequence ID" value="VDM75305.1"/>
    <property type="molecule type" value="Genomic_DNA"/>
</dbReference>
<protein>
    <submittedName>
        <fullName evidence="2">Uncharacterized protein</fullName>
    </submittedName>
</protein>
<evidence type="ECO:0000256" key="1">
    <source>
        <dbReference type="SAM" id="MobiDB-lite"/>
    </source>
</evidence>
<dbReference type="AlphaFoldDB" id="A0A3P7KY31"/>
<keyword evidence="3" id="KW-1185">Reference proteome</keyword>
<name>A0A3P7KY31_STRVU</name>
<feature type="compositionally biased region" description="Basic and acidic residues" evidence="1">
    <location>
        <begin position="379"/>
        <end position="391"/>
    </location>
</feature>
<gene>
    <name evidence="2" type="ORF">SVUK_LOCUS10303</name>
</gene>